<keyword evidence="3" id="KW-1185">Reference proteome</keyword>
<evidence type="ECO:0000313" key="3">
    <source>
        <dbReference type="Proteomes" id="UP001159641"/>
    </source>
</evidence>
<accession>A0AB34I286</accession>
<feature type="compositionally biased region" description="Pro residues" evidence="1">
    <location>
        <begin position="178"/>
        <end position="189"/>
    </location>
</feature>
<dbReference type="AlphaFoldDB" id="A0AB34I286"/>
<gene>
    <name evidence="2" type="ORF">J1605_001885</name>
</gene>
<proteinExistence type="predicted"/>
<evidence type="ECO:0000256" key="1">
    <source>
        <dbReference type="SAM" id="MobiDB-lite"/>
    </source>
</evidence>
<evidence type="ECO:0000313" key="2">
    <source>
        <dbReference type="EMBL" id="KAJ8797075.1"/>
    </source>
</evidence>
<dbReference type="Proteomes" id="UP001159641">
    <property type="component" value="Unassembled WGS sequence"/>
</dbReference>
<reference evidence="2 3" key="1">
    <citation type="submission" date="2022-11" db="EMBL/GenBank/DDBJ databases">
        <title>Whole genome sequence of Eschrichtius robustus ER-17-0199.</title>
        <authorList>
            <person name="Bruniche-Olsen A."/>
            <person name="Black A.N."/>
            <person name="Fields C.J."/>
            <person name="Walden K."/>
            <person name="Dewoody J.A."/>
        </authorList>
    </citation>
    <scope>NUCLEOTIDE SEQUENCE [LARGE SCALE GENOMIC DNA]</scope>
    <source>
        <strain evidence="2">ER-17-0199</strain>
        <tissue evidence="2">Blubber</tissue>
    </source>
</reference>
<name>A0AB34I286_ESCRO</name>
<dbReference type="EMBL" id="JAIQCJ010000270">
    <property type="protein sequence ID" value="KAJ8797075.1"/>
    <property type="molecule type" value="Genomic_DNA"/>
</dbReference>
<organism evidence="2 3">
    <name type="scientific">Eschrichtius robustus</name>
    <name type="common">California gray whale</name>
    <name type="synonym">Eschrichtius gibbosus</name>
    <dbReference type="NCBI Taxonomy" id="9764"/>
    <lineage>
        <taxon>Eukaryota</taxon>
        <taxon>Metazoa</taxon>
        <taxon>Chordata</taxon>
        <taxon>Craniata</taxon>
        <taxon>Vertebrata</taxon>
        <taxon>Euteleostomi</taxon>
        <taxon>Mammalia</taxon>
        <taxon>Eutheria</taxon>
        <taxon>Laurasiatheria</taxon>
        <taxon>Artiodactyla</taxon>
        <taxon>Whippomorpha</taxon>
        <taxon>Cetacea</taxon>
        <taxon>Mysticeti</taxon>
        <taxon>Eschrichtiidae</taxon>
        <taxon>Eschrichtius</taxon>
    </lineage>
</organism>
<comment type="caution">
    <text evidence="2">The sequence shown here is derived from an EMBL/GenBank/DDBJ whole genome shotgun (WGS) entry which is preliminary data.</text>
</comment>
<feature type="region of interest" description="Disordered" evidence="1">
    <location>
        <begin position="136"/>
        <end position="219"/>
    </location>
</feature>
<feature type="region of interest" description="Disordered" evidence="1">
    <location>
        <begin position="21"/>
        <end position="46"/>
    </location>
</feature>
<protein>
    <submittedName>
        <fullName evidence="2">Uncharacterized protein</fullName>
    </submittedName>
</protein>
<feature type="compositionally biased region" description="Gly residues" evidence="1">
    <location>
        <begin position="33"/>
        <end position="45"/>
    </location>
</feature>
<feature type="compositionally biased region" description="Gly residues" evidence="1">
    <location>
        <begin position="140"/>
        <end position="154"/>
    </location>
</feature>
<sequence length="238" mass="23426">MPARPVPCLARLWADWADGRGRRGAGRVSSEAGRGGAGRGSGGAGLRPAGRCRRAGLLPFPPAAPAAAALPGRRGGGAEALRRLLLFSRAPLGAVFLGSDGVGLSRFLSAPHSRRLTTTAAAAAGGAWRFEAERRRGEGRGGGGGGARAGGGAVCPGTERPRPWRTPISSSTLSSATQPPPPGASPPAAPLYFRSAGAGDVGTASGRGLAGPGRPAAPAPALQLGVAAAVSTRDLGSV</sequence>